<organism evidence="2 3">
    <name type="scientific">Pieris brassicae</name>
    <name type="common">White butterfly</name>
    <name type="synonym">Large white butterfly</name>
    <dbReference type="NCBI Taxonomy" id="7116"/>
    <lineage>
        <taxon>Eukaryota</taxon>
        <taxon>Metazoa</taxon>
        <taxon>Ecdysozoa</taxon>
        <taxon>Arthropoda</taxon>
        <taxon>Hexapoda</taxon>
        <taxon>Insecta</taxon>
        <taxon>Pterygota</taxon>
        <taxon>Neoptera</taxon>
        <taxon>Endopterygota</taxon>
        <taxon>Lepidoptera</taxon>
        <taxon>Glossata</taxon>
        <taxon>Ditrysia</taxon>
        <taxon>Papilionoidea</taxon>
        <taxon>Pieridae</taxon>
        <taxon>Pierinae</taxon>
        <taxon>Pieris</taxon>
    </lineage>
</organism>
<sequence>MAVAAEVERTGSDETTLSKALATAAATVAVSVRYEHTSPNSDSSASHLRKISRTQTPPAGTEAIGAETPPEHQHFRRVCH</sequence>
<reference evidence="2" key="1">
    <citation type="submission" date="2022-05" db="EMBL/GenBank/DDBJ databases">
        <authorList>
            <person name="Okamura Y."/>
        </authorList>
    </citation>
    <scope>NUCLEOTIDE SEQUENCE</scope>
</reference>
<comment type="caution">
    <text evidence="2">The sequence shown here is derived from an EMBL/GenBank/DDBJ whole genome shotgun (WGS) entry which is preliminary data.</text>
</comment>
<feature type="region of interest" description="Disordered" evidence="1">
    <location>
        <begin position="35"/>
        <end position="80"/>
    </location>
</feature>
<evidence type="ECO:0000313" key="2">
    <source>
        <dbReference type="EMBL" id="CAH4029815.1"/>
    </source>
</evidence>
<dbReference type="Proteomes" id="UP001152562">
    <property type="component" value="Unassembled WGS sequence"/>
</dbReference>
<dbReference type="EMBL" id="CALOZG010000009">
    <property type="protein sequence ID" value="CAH4029815.1"/>
    <property type="molecule type" value="Genomic_DNA"/>
</dbReference>
<evidence type="ECO:0000313" key="3">
    <source>
        <dbReference type="Proteomes" id="UP001152562"/>
    </source>
</evidence>
<dbReference type="AlphaFoldDB" id="A0A9P0XCJ6"/>
<feature type="compositionally biased region" description="Polar residues" evidence="1">
    <location>
        <begin position="37"/>
        <end position="46"/>
    </location>
</feature>
<protein>
    <submittedName>
        <fullName evidence="2">Uncharacterized protein</fullName>
    </submittedName>
</protein>
<keyword evidence="3" id="KW-1185">Reference proteome</keyword>
<gene>
    <name evidence="2" type="ORF">PIBRA_LOCUS6523</name>
</gene>
<name>A0A9P0XCJ6_PIEBR</name>
<accession>A0A9P0XCJ6</accession>
<proteinExistence type="predicted"/>
<evidence type="ECO:0000256" key="1">
    <source>
        <dbReference type="SAM" id="MobiDB-lite"/>
    </source>
</evidence>